<dbReference type="GO" id="GO:0008270">
    <property type="term" value="F:zinc ion binding"/>
    <property type="evidence" value="ECO:0007669"/>
    <property type="project" value="UniProtKB-KW"/>
</dbReference>
<dbReference type="Pfam" id="PF04500">
    <property type="entry name" value="FLYWCH"/>
    <property type="match status" value="1"/>
</dbReference>
<dbReference type="AlphaFoldDB" id="A0A6H5HQX7"/>
<accession>A0A6H5HQX7</accession>
<feature type="domain" description="FLYWCH-type" evidence="4">
    <location>
        <begin position="12"/>
        <end position="69"/>
    </location>
</feature>
<dbReference type="InterPro" id="IPR007588">
    <property type="entry name" value="Znf_FLYWCH"/>
</dbReference>
<proteinExistence type="predicted"/>
<evidence type="ECO:0000313" key="6">
    <source>
        <dbReference type="Proteomes" id="UP000479000"/>
    </source>
</evidence>
<gene>
    <name evidence="5" type="ORF">NTEN_LOCUS23037</name>
</gene>
<evidence type="ECO:0000313" key="5">
    <source>
        <dbReference type="EMBL" id="CAB0019325.1"/>
    </source>
</evidence>
<organism evidence="5 6">
    <name type="scientific">Nesidiocoris tenuis</name>
    <dbReference type="NCBI Taxonomy" id="355587"/>
    <lineage>
        <taxon>Eukaryota</taxon>
        <taxon>Metazoa</taxon>
        <taxon>Ecdysozoa</taxon>
        <taxon>Arthropoda</taxon>
        <taxon>Hexapoda</taxon>
        <taxon>Insecta</taxon>
        <taxon>Pterygota</taxon>
        <taxon>Neoptera</taxon>
        <taxon>Paraneoptera</taxon>
        <taxon>Hemiptera</taxon>
        <taxon>Heteroptera</taxon>
        <taxon>Panheteroptera</taxon>
        <taxon>Cimicomorpha</taxon>
        <taxon>Miridae</taxon>
        <taxon>Dicyphina</taxon>
        <taxon>Nesidiocoris</taxon>
    </lineage>
</organism>
<evidence type="ECO:0000256" key="1">
    <source>
        <dbReference type="ARBA" id="ARBA00022723"/>
    </source>
</evidence>
<keyword evidence="2" id="KW-0863">Zinc-finger</keyword>
<keyword evidence="3" id="KW-0862">Zinc</keyword>
<sequence>MSDKTMFVAGGSQRSGMVMFHNNFRFVRHKSLNDDVMRWTCAGRRKWGCKAFVKTSGSEVIDAREDHTHDLHNASVTEDMPRSAKNIQDPQYFHDSHNFQDLQCFLDPQYFHDSHSASVICSTYMIPSIPMILSAFTIPSTSTIPTTSMISSSSVITLVLPRSPVFP</sequence>
<evidence type="ECO:0000259" key="4">
    <source>
        <dbReference type="Pfam" id="PF04500"/>
    </source>
</evidence>
<protein>
    <recommendedName>
        <fullName evidence="4">FLYWCH-type domain-containing protein</fullName>
    </recommendedName>
</protein>
<dbReference type="Proteomes" id="UP000479000">
    <property type="component" value="Unassembled WGS sequence"/>
</dbReference>
<keyword evidence="1" id="KW-0479">Metal-binding</keyword>
<evidence type="ECO:0000256" key="3">
    <source>
        <dbReference type="ARBA" id="ARBA00022833"/>
    </source>
</evidence>
<reference evidence="5 6" key="1">
    <citation type="submission" date="2020-02" db="EMBL/GenBank/DDBJ databases">
        <authorList>
            <person name="Ferguson B K."/>
        </authorList>
    </citation>
    <scope>NUCLEOTIDE SEQUENCE [LARGE SCALE GENOMIC DNA]</scope>
</reference>
<keyword evidence="6" id="KW-1185">Reference proteome</keyword>
<dbReference type="EMBL" id="CADCXU010033933">
    <property type="protein sequence ID" value="CAB0019325.1"/>
    <property type="molecule type" value="Genomic_DNA"/>
</dbReference>
<dbReference type="Gene3D" id="2.20.25.240">
    <property type="match status" value="1"/>
</dbReference>
<evidence type="ECO:0000256" key="2">
    <source>
        <dbReference type="ARBA" id="ARBA00022771"/>
    </source>
</evidence>
<name>A0A6H5HQX7_9HEMI</name>